<dbReference type="EMBL" id="AVQI01000059">
    <property type="protein sequence ID" value="ERK01304.1"/>
    <property type="molecule type" value="Genomic_DNA"/>
</dbReference>
<evidence type="ECO:0000313" key="1">
    <source>
        <dbReference type="EMBL" id="ERF59994.1"/>
    </source>
</evidence>
<proteinExistence type="predicted"/>
<dbReference type="OrthoDB" id="624377at2"/>
<dbReference type="STRING" id="1125725.HMPREF1325_0067"/>
<protein>
    <submittedName>
        <fullName evidence="1">Uncharacterized protein</fullName>
    </submittedName>
</protein>
<sequence>MVYWVLHKKLSRSDWSNTLEGEPGYFYEQFKNFAFIDITDFSFMAKLENALNPIDYEKYDISAIDTTKYIFVKNKSDFRKLHIASRNTDIFVFQSYQDIRVIEFSAFLHAMGFTTAIFNHWQMPTVQDLRLKRNGKWFFNILKIKKKILFLRFLTKIHRKLCRPKAYFTYALAGGNNFIKETQKNCLLETVVPVHSISYDEFLVIKNSHVPSLIGEPYFVFIDQALTIHPDTRFKADDTELYKKEILKTFDYIQKKYKTQIVIAEHPRIKYPDGFWGNYRCFQGHTPTLLKYCQGILGHYSSVINLAYLLNISTKIFLTSSSPYFYLDDTIRKVFAFFSGALIDMATGTEITHTDDNVSLKDDFSLCPDEAKRNRAIFYDFLSRYNHD</sequence>
<reference evidence="3 4" key="1">
    <citation type="submission" date="2013-08" db="EMBL/GenBank/DDBJ databases">
        <authorList>
            <person name="Durkin A.S."/>
            <person name="Haft D.R."/>
            <person name="McCorrison J."/>
            <person name="Torralba M."/>
            <person name="Gillis M."/>
            <person name="Haft D.H."/>
            <person name="Methe B."/>
            <person name="Sutton G."/>
            <person name="Nelson K.E."/>
        </authorList>
    </citation>
    <scope>NUCLEOTIDE SEQUENCE [LARGE SCALE GENOMIC DNA]</scope>
    <source>
        <strain evidence="2 4">ATCC 35536</strain>
        <strain evidence="1 3">VPI DR56BR1116</strain>
    </source>
</reference>
<dbReference type="RefSeq" id="WP_021331045.1">
    <property type="nucleotide sequence ID" value="NZ_AUZJ01000051.1"/>
</dbReference>
<dbReference type="Proteomes" id="UP000016412">
    <property type="component" value="Unassembled WGS sequence"/>
</dbReference>
<comment type="caution">
    <text evidence="1">The sequence shown here is derived from an EMBL/GenBank/DDBJ whole genome shotgun (WGS) entry which is preliminary data.</text>
</comment>
<dbReference type="AlphaFoldDB" id="U2MPU1"/>
<evidence type="ECO:0000313" key="3">
    <source>
        <dbReference type="Proteomes" id="UP000016412"/>
    </source>
</evidence>
<accession>U2MPU1</accession>
<keyword evidence="4" id="KW-1185">Reference proteome</keyword>
<evidence type="ECO:0000313" key="2">
    <source>
        <dbReference type="EMBL" id="ERK01304.1"/>
    </source>
</evidence>
<name>U2MPU1_TRESO</name>
<dbReference type="EMBL" id="AUZJ01000051">
    <property type="protein sequence ID" value="ERF59994.1"/>
    <property type="molecule type" value="Genomic_DNA"/>
</dbReference>
<dbReference type="Proteomes" id="UP000016646">
    <property type="component" value="Unassembled WGS sequence"/>
</dbReference>
<organism evidence="1 3">
    <name type="scientific">Treponema socranskii subsp. socranskii VPI DR56BR1116 = ATCC 35536</name>
    <dbReference type="NCBI Taxonomy" id="1125725"/>
    <lineage>
        <taxon>Bacteria</taxon>
        <taxon>Pseudomonadati</taxon>
        <taxon>Spirochaetota</taxon>
        <taxon>Spirochaetia</taxon>
        <taxon>Spirochaetales</taxon>
        <taxon>Treponemataceae</taxon>
        <taxon>Treponema</taxon>
    </lineage>
</organism>
<dbReference type="PATRIC" id="fig|1125725.3.peg.2049"/>
<evidence type="ECO:0000313" key="4">
    <source>
        <dbReference type="Proteomes" id="UP000016646"/>
    </source>
</evidence>
<gene>
    <name evidence="2" type="ORF">HMPREF0860_1995</name>
    <name evidence="1" type="ORF">HMPREF1325_0067</name>
</gene>